<dbReference type="AlphaFoldDB" id="A0AAE0GUZ9"/>
<accession>A0AAE0GUZ9</accession>
<evidence type="ECO:0000313" key="2">
    <source>
        <dbReference type="Proteomes" id="UP001190700"/>
    </source>
</evidence>
<name>A0AAE0GUZ9_9CHLO</name>
<dbReference type="Pfam" id="PF11360">
    <property type="entry name" value="DUF3110"/>
    <property type="match status" value="1"/>
</dbReference>
<gene>
    <name evidence="1" type="ORF">CYMTET_7585</name>
</gene>
<sequence>MFSRCVSFSSRSHKAAPSLPQNCSFNSTIARKGYTGLRRGDFTGFVRFAPKQRSVRPCASNRDFEGVDDSDDEDDIDREWMEFGFFDEECRELDDDKGWGALSTDWWTDLSDFTDAPAVHVLLFGVGTSQEGVYSVQRKSECGMPDDTILAFAGKSDAERYASLLTSQMGQIPIVEALSPEKLIEFCKTAGFKCRVVGRSAVMLGLFTPPKQTLQMTDWERACRLRQGHYGVTHEEQEGVNCAQATTEQPDKTLQDAELDQLKMQLEDLYHR</sequence>
<reference evidence="1 2" key="1">
    <citation type="journal article" date="2015" name="Genome Biol. Evol.">
        <title>Comparative Genomics of a Bacterivorous Green Alga Reveals Evolutionary Causalities and Consequences of Phago-Mixotrophic Mode of Nutrition.</title>
        <authorList>
            <person name="Burns J.A."/>
            <person name="Paasch A."/>
            <person name="Narechania A."/>
            <person name="Kim E."/>
        </authorList>
    </citation>
    <scope>NUCLEOTIDE SEQUENCE [LARGE SCALE GENOMIC DNA]</scope>
    <source>
        <strain evidence="1 2">PLY_AMNH</strain>
    </source>
</reference>
<dbReference type="EMBL" id="LGRX02002148">
    <property type="protein sequence ID" value="KAK3284782.1"/>
    <property type="molecule type" value="Genomic_DNA"/>
</dbReference>
<comment type="caution">
    <text evidence="1">The sequence shown here is derived from an EMBL/GenBank/DDBJ whole genome shotgun (WGS) entry which is preliminary data.</text>
</comment>
<dbReference type="Proteomes" id="UP001190700">
    <property type="component" value="Unassembled WGS sequence"/>
</dbReference>
<organism evidence="1 2">
    <name type="scientific">Cymbomonas tetramitiformis</name>
    <dbReference type="NCBI Taxonomy" id="36881"/>
    <lineage>
        <taxon>Eukaryota</taxon>
        <taxon>Viridiplantae</taxon>
        <taxon>Chlorophyta</taxon>
        <taxon>Pyramimonadophyceae</taxon>
        <taxon>Pyramimonadales</taxon>
        <taxon>Pyramimonadaceae</taxon>
        <taxon>Cymbomonas</taxon>
    </lineage>
</organism>
<protein>
    <submittedName>
        <fullName evidence="1">Uncharacterized protein</fullName>
    </submittedName>
</protein>
<keyword evidence="2" id="KW-1185">Reference proteome</keyword>
<evidence type="ECO:0000313" key="1">
    <source>
        <dbReference type="EMBL" id="KAK3284782.1"/>
    </source>
</evidence>
<dbReference type="InterPro" id="IPR021503">
    <property type="entry name" value="DUF3110"/>
</dbReference>
<proteinExistence type="predicted"/>